<feature type="transmembrane region" description="Helical" evidence="6">
    <location>
        <begin position="272"/>
        <end position="296"/>
    </location>
</feature>
<evidence type="ECO:0000256" key="1">
    <source>
        <dbReference type="ARBA" id="ARBA00004141"/>
    </source>
</evidence>
<evidence type="ECO:0000256" key="6">
    <source>
        <dbReference type="SAM" id="Phobius"/>
    </source>
</evidence>
<evidence type="ECO:0000256" key="5">
    <source>
        <dbReference type="SAM" id="MobiDB-lite"/>
    </source>
</evidence>
<dbReference type="PROSITE" id="PS50850">
    <property type="entry name" value="MFS"/>
    <property type="match status" value="1"/>
</dbReference>
<dbReference type="Pfam" id="PF07690">
    <property type="entry name" value="MFS_1"/>
    <property type="match status" value="1"/>
</dbReference>
<dbReference type="OrthoDB" id="2533084at2759"/>
<keyword evidence="2 6" id="KW-0812">Transmembrane</keyword>
<dbReference type="InterPro" id="IPR036259">
    <property type="entry name" value="MFS_trans_sf"/>
</dbReference>
<feature type="transmembrane region" description="Helical" evidence="6">
    <location>
        <begin position="82"/>
        <end position="101"/>
    </location>
</feature>
<dbReference type="Proteomes" id="UP000800092">
    <property type="component" value="Unassembled WGS sequence"/>
</dbReference>
<dbReference type="EMBL" id="ML991792">
    <property type="protein sequence ID" value="KAF2235273.1"/>
    <property type="molecule type" value="Genomic_DNA"/>
</dbReference>
<feature type="transmembrane region" description="Helical" evidence="6">
    <location>
        <begin position="138"/>
        <end position="165"/>
    </location>
</feature>
<feature type="transmembrane region" description="Helical" evidence="6">
    <location>
        <begin position="108"/>
        <end position="126"/>
    </location>
</feature>
<organism evidence="8 9">
    <name type="scientific">Viridothelium virens</name>
    <name type="common">Speckled blister lichen</name>
    <name type="synonym">Trypethelium virens</name>
    <dbReference type="NCBI Taxonomy" id="1048519"/>
    <lineage>
        <taxon>Eukaryota</taxon>
        <taxon>Fungi</taxon>
        <taxon>Dikarya</taxon>
        <taxon>Ascomycota</taxon>
        <taxon>Pezizomycotina</taxon>
        <taxon>Dothideomycetes</taxon>
        <taxon>Dothideomycetes incertae sedis</taxon>
        <taxon>Trypetheliales</taxon>
        <taxon>Trypetheliaceae</taxon>
        <taxon>Viridothelium</taxon>
    </lineage>
</organism>
<dbReference type="AlphaFoldDB" id="A0A6A6HCR2"/>
<dbReference type="SUPFAM" id="SSF103473">
    <property type="entry name" value="MFS general substrate transporter"/>
    <property type="match status" value="1"/>
</dbReference>
<evidence type="ECO:0000256" key="2">
    <source>
        <dbReference type="ARBA" id="ARBA00022692"/>
    </source>
</evidence>
<feature type="transmembrane region" description="Helical" evidence="6">
    <location>
        <begin position="44"/>
        <end position="62"/>
    </location>
</feature>
<feature type="transmembrane region" description="Helical" evidence="6">
    <location>
        <begin position="459"/>
        <end position="480"/>
    </location>
</feature>
<feature type="transmembrane region" description="Helical" evidence="6">
    <location>
        <begin position="429"/>
        <end position="447"/>
    </location>
</feature>
<dbReference type="PANTHER" id="PTHR23502">
    <property type="entry name" value="MAJOR FACILITATOR SUPERFAMILY"/>
    <property type="match status" value="1"/>
</dbReference>
<feature type="transmembrane region" description="Helical" evidence="6">
    <location>
        <begin position="323"/>
        <end position="342"/>
    </location>
</feature>
<dbReference type="InterPro" id="IPR011701">
    <property type="entry name" value="MFS"/>
</dbReference>
<evidence type="ECO:0000259" key="7">
    <source>
        <dbReference type="PROSITE" id="PS50850"/>
    </source>
</evidence>
<feature type="transmembrane region" description="Helical" evidence="6">
    <location>
        <begin position="177"/>
        <end position="197"/>
    </location>
</feature>
<feature type="transmembrane region" description="Helical" evidence="6">
    <location>
        <begin position="363"/>
        <end position="386"/>
    </location>
</feature>
<feature type="transmembrane region" description="Helical" evidence="6">
    <location>
        <begin position="392"/>
        <end position="417"/>
    </location>
</feature>
<dbReference type="PANTHER" id="PTHR23502:SF22">
    <property type="entry name" value="MAJOR FACILITATOR SUPERFAMILY (MFS) PROFILE DOMAIN-CONTAINING PROTEIN"/>
    <property type="match status" value="1"/>
</dbReference>
<keyword evidence="3 6" id="KW-1133">Transmembrane helix</keyword>
<evidence type="ECO:0000256" key="3">
    <source>
        <dbReference type="ARBA" id="ARBA00022989"/>
    </source>
</evidence>
<keyword evidence="9" id="KW-1185">Reference proteome</keyword>
<dbReference type="InterPro" id="IPR020846">
    <property type="entry name" value="MFS_dom"/>
</dbReference>
<feature type="compositionally biased region" description="Basic and acidic residues" evidence="5">
    <location>
        <begin position="1"/>
        <end position="12"/>
    </location>
</feature>
<evidence type="ECO:0000313" key="9">
    <source>
        <dbReference type="Proteomes" id="UP000800092"/>
    </source>
</evidence>
<dbReference type="GO" id="GO:0005886">
    <property type="term" value="C:plasma membrane"/>
    <property type="evidence" value="ECO:0007669"/>
    <property type="project" value="TreeGrafter"/>
</dbReference>
<accession>A0A6A6HCR2</accession>
<feature type="compositionally biased region" description="Polar residues" evidence="5">
    <location>
        <begin position="15"/>
        <end position="25"/>
    </location>
</feature>
<feature type="domain" description="Major facilitator superfamily (MFS) profile" evidence="7">
    <location>
        <begin position="44"/>
        <end position="487"/>
    </location>
</feature>
<feature type="transmembrane region" description="Helical" evidence="6">
    <location>
        <begin position="203"/>
        <end position="221"/>
    </location>
</feature>
<keyword evidence="4 6" id="KW-0472">Membrane</keyword>
<feature type="region of interest" description="Disordered" evidence="5">
    <location>
        <begin position="1"/>
        <end position="25"/>
    </location>
</feature>
<comment type="subcellular location">
    <subcellularLocation>
        <location evidence="1">Membrane</location>
        <topology evidence="1">Multi-pass membrane protein</topology>
    </subcellularLocation>
</comment>
<name>A0A6A6HCR2_VIRVR</name>
<evidence type="ECO:0000313" key="8">
    <source>
        <dbReference type="EMBL" id="KAF2235273.1"/>
    </source>
</evidence>
<dbReference type="Gene3D" id="1.20.1250.20">
    <property type="entry name" value="MFS general substrate transporter like domains"/>
    <property type="match status" value="1"/>
</dbReference>
<proteinExistence type="predicted"/>
<sequence>MSKLNDVIEHGHPASSPSTLLLIPQPSSNPEDPLNWTTFRKYRLLALVCLASFAGNVAALSGQFAYPVQSKTYKVTILESSYSVSAAISGLAAGAFFFVPLQRVFGRWAVALWSLVGSLACAIWSAKMTSEGDYVDFIISRLFSGLFGSVPSAFAGSMIIDVVFLHHRGAAFLTYEVAAMFGAAFGPTMSGFISGTVSWTWCFWWTVPFLCVTIILVFLFAEETAFDRTQGLPLVEIPSGWLSSRIALFAPGWKSVPKPTIHDVAKEYSIPVFIALSPIALLCGFFTLIAFGWVLLNDILSPTFLQTPVSEGGYGFTPIQNSAFNFCLWFSFLVGLLIGSLVNDRLPLWICKRFHNGIWKPEFRLYVTIITLILAPIGLGICGAALEYHLHYMVFALGFFLVGTAIIITVPVAVNYVSENFTNYSTQCTIVMTFYRLAWGVAIPFFADDWISDVGIGWVYGMAAFLLIAAWCSILTLLIFGGRLRHFSFFQSMLSTEEGSKVFVDDMRVDDT</sequence>
<dbReference type="GO" id="GO:0022857">
    <property type="term" value="F:transmembrane transporter activity"/>
    <property type="evidence" value="ECO:0007669"/>
    <property type="project" value="InterPro"/>
</dbReference>
<gene>
    <name evidence="8" type="ORF">EV356DRAFT_465307</name>
</gene>
<evidence type="ECO:0000256" key="4">
    <source>
        <dbReference type="ARBA" id="ARBA00023136"/>
    </source>
</evidence>
<protein>
    <submittedName>
        <fullName evidence="8">Polyamine transporter</fullName>
    </submittedName>
</protein>
<reference evidence="8" key="1">
    <citation type="journal article" date="2020" name="Stud. Mycol.">
        <title>101 Dothideomycetes genomes: a test case for predicting lifestyles and emergence of pathogens.</title>
        <authorList>
            <person name="Haridas S."/>
            <person name="Albert R."/>
            <person name="Binder M."/>
            <person name="Bloem J."/>
            <person name="Labutti K."/>
            <person name="Salamov A."/>
            <person name="Andreopoulos B."/>
            <person name="Baker S."/>
            <person name="Barry K."/>
            <person name="Bills G."/>
            <person name="Bluhm B."/>
            <person name="Cannon C."/>
            <person name="Castanera R."/>
            <person name="Culley D."/>
            <person name="Daum C."/>
            <person name="Ezra D."/>
            <person name="Gonzalez J."/>
            <person name="Henrissat B."/>
            <person name="Kuo A."/>
            <person name="Liang C."/>
            <person name="Lipzen A."/>
            <person name="Lutzoni F."/>
            <person name="Magnuson J."/>
            <person name="Mondo S."/>
            <person name="Nolan M."/>
            <person name="Ohm R."/>
            <person name="Pangilinan J."/>
            <person name="Park H.-J."/>
            <person name="Ramirez L."/>
            <person name="Alfaro M."/>
            <person name="Sun H."/>
            <person name="Tritt A."/>
            <person name="Yoshinaga Y."/>
            <person name="Zwiers L.-H."/>
            <person name="Turgeon B."/>
            <person name="Goodwin S."/>
            <person name="Spatafora J."/>
            <person name="Crous P."/>
            <person name="Grigoriev I."/>
        </authorList>
    </citation>
    <scope>NUCLEOTIDE SEQUENCE</scope>
    <source>
        <strain evidence="8">Tuck. ex Michener</strain>
    </source>
</reference>